<keyword evidence="3" id="KW-1185">Reference proteome</keyword>
<reference evidence="2 3" key="1">
    <citation type="submission" date="2020-07" db="EMBL/GenBank/DDBJ databases">
        <title>Comparative genomics of pyrophilous fungi reveals a link between fire events and developmental genes.</title>
        <authorList>
            <consortium name="DOE Joint Genome Institute"/>
            <person name="Steindorff A.S."/>
            <person name="Carver A."/>
            <person name="Calhoun S."/>
            <person name="Stillman K."/>
            <person name="Liu H."/>
            <person name="Lipzen A."/>
            <person name="Pangilinan J."/>
            <person name="Labutti K."/>
            <person name="Bruns T.D."/>
            <person name="Grigoriev I.V."/>
        </authorList>
    </citation>
    <scope>NUCLEOTIDE SEQUENCE [LARGE SCALE GENOMIC DNA]</scope>
    <source>
        <strain evidence="2 3">CBS 144469</strain>
    </source>
</reference>
<evidence type="ECO:0000313" key="3">
    <source>
        <dbReference type="Proteomes" id="UP000521943"/>
    </source>
</evidence>
<dbReference type="EMBL" id="JACGCI010000040">
    <property type="protein sequence ID" value="KAF6753244.1"/>
    <property type="molecule type" value="Genomic_DNA"/>
</dbReference>
<sequence length="192" mass="22087">MGRRRLHFTVVLMLKTVSTQPRLRNSGTHLTANDDGLWLADELVVLDVLLDLFESCRNREHATPHELDKPAHSPPHTASTKSCTEDTHVSELPQPQRGDAVLTCRRRRQQRRNTQAHHQRRREGGKEGGIWWWWEERQSEEEATRSICGRTAAEQAGRSINRPTRRPRDEREQASEDAMAEGLTIGRVCCVR</sequence>
<protein>
    <submittedName>
        <fullName evidence="2">Uncharacterized protein</fullName>
    </submittedName>
</protein>
<feature type="region of interest" description="Disordered" evidence="1">
    <location>
        <begin position="144"/>
        <end position="179"/>
    </location>
</feature>
<comment type="caution">
    <text evidence="2">The sequence shown here is derived from an EMBL/GenBank/DDBJ whole genome shotgun (WGS) entry which is preliminary data.</text>
</comment>
<evidence type="ECO:0000313" key="2">
    <source>
        <dbReference type="EMBL" id="KAF6753244.1"/>
    </source>
</evidence>
<organism evidence="2 3">
    <name type="scientific">Ephemerocybe angulata</name>
    <dbReference type="NCBI Taxonomy" id="980116"/>
    <lineage>
        <taxon>Eukaryota</taxon>
        <taxon>Fungi</taxon>
        <taxon>Dikarya</taxon>
        <taxon>Basidiomycota</taxon>
        <taxon>Agaricomycotina</taxon>
        <taxon>Agaricomycetes</taxon>
        <taxon>Agaricomycetidae</taxon>
        <taxon>Agaricales</taxon>
        <taxon>Agaricineae</taxon>
        <taxon>Psathyrellaceae</taxon>
        <taxon>Ephemerocybe</taxon>
    </lineage>
</organism>
<evidence type="ECO:0000256" key="1">
    <source>
        <dbReference type="SAM" id="MobiDB-lite"/>
    </source>
</evidence>
<feature type="region of interest" description="Disordered" evidence="1">
    <location>
        <begin position="63"/>
        <end position="123"/>
    </location>
</feature>
<dbReference type="Proteomes" id="UP000521943">
    <property type="component" value="Unassembled WGS sequence"/>
</dbReference>
<gene>
    <name evidence="2" type="ORF">DFP72DRAFT_902322</name>
</gene>
<accession>A0A8H6M4X8</accession>
<feature type="compositionally biased region" description="Basic residues" evidence="1">
    <location>
        <begin position="104"/>
        <end position="123"/>
    </location>
</feature>
<name>A0A8H6M4X8_9AGAR</name>
<dbReference type="AlphaFoldDB" id="A0A8H6M4X8"/>
<proteinExistence type="predicted"/>